<keyword evidence="1 2" id="KW-0732">Signal</keyword>
<dbReference type="SUPFAM" id="SSF69318">
    <property type="entry name" value="Integrin alpha N-terminal domain"/>
    <property type="match status" value="1"/>
</dbReference>
<feature type="chain" id="PRO_5046358716" evidence="2">
    <location>
        <begin position="30"/>
        <end position="285"/>
    </location>
</feature>
<dbReference type="Proteomes" id="UP001589894">
    <property type="component" value="Unassembled WGS sequence"/>
</dbReference>
<organism evidence="3 4">
    <name type="scientific">Plantactinospora siamensis</name>
    <dbReference type="NCBI Taxonomy" id="555372"/>
    <lineage>
        <taxon>Bacteria</taxon>
        <taxon>Bacillati</taxon>
        <taxon>Actinomycetota</taxon>
        <taxon>Actinomycetes</taxon>
        <taxon>Micromonosporales</taxon>
        <taxon>Micromonosporaceae</taxon>
        <taxon>Plantactinospora</taxon>
    </lineage>
</organism>
<accession>A0ABV6NXP0</accession>
<comment type="caution">
    <text evidence="3">The sequence shown here is derived from an EMBL/GenBank/DDBJ whole genome shotgun (WGS) entry which is preliminary data.</text>
</comment>
<evidence type="ECO:0000256" key="2">
    <source>
        <dbReference type="SAM" id="SignalP"/>
    </source>
</evidence>
<dbReference type="InterPro" id="IPR013517">
    <property type="entry name" value="FG-GAP"/>
</dbReference>
<evidence type="ECO:0000313" key="4">
    <source>
        <dbReference type="Proteomes" id="UP001589894"/>
    </source>
</evidence>
<evidence type="ECO:0000313" key="3">
    <source>
        <dbReference type="EMBL" id="MFC0565542.1"/>
    </source>
</evidence>
<proteinExistence type="predicted"/>
<dbReference type="Pfam" id="PF13517">
    <property type="entry name" value="FG-GAP_3"/>
    <property type="match status" value="1"/>
</dbReference>
<sequence length="285" mass="29965">MGGGRTVGAAARAALVVAAAGATVLGAVAAPAWAGGQGAPISGDFNGDGRTDTATLGSARVHSIDCRITVSASGQAKRTYTYLTLPDGAYCPDMGTAAQIDGTGPQEIVLTWFAGPPSGVDYELVTLRLYKKIGTAQAIWQPSFIGAADFNGDRRQDVYEWTDQGEGFRTYLSTGSGTFSPGPEFFAGQPRQFYVRDLNHNGAADTVLSYFDVSAGATGVAVLLDNGAVQQLQRDPEAGREWTVRVAYANGDRYPDVVTTERGTGRQAWFANTGTGHFIPMPAPR</sequence>
<evidence type="ECO:0000256" key="1">
    <source>
        <dbReference type="ARBA" id="ARBA00022729"/>
    </source>
</evidence>
<protein>
    <submittedName>
        <fullName evidence="3">FG-GAP-like repeat-containing protein</fullName>
    </submittedName>
</protein>
<dbReference type="EMBL" id="JBHLUE010000011">
    <property type="protein sequence ID" value="MFC0565542.1"/>
    <property type="molecule type" value="Genomic_DNA"/>
</dbReference>
<dbReference type="PANTHER" id="PTHR46580">
    <property type="entry name" value="SENSOR KINASE-RELATED"/>
    <property type="match status" value="1"/>
</dbReference>
<dbReference type="InterPro" id="IPR028994">
    <property type="entry name" value="Integrin_alpha_N"/>
</dbReference>
<dbReference type="RefSeq" id="WP_377339416.1">
    <property type="nucleotide sequence ID" value="NZ_JBHLUE010000011.1"/>
</dbReference>
<gene>
    <name evidence="3" type="ORF">ACFFHU_15545</name>
</gene>
<name>A0ABV6NXP0_9ACTN</name>
<keyword evidence="4" id="KW-1185">Reference proteome</keyword>
<feature type="signal peptide" evidence="2">
    <location>
        <begin position="1"/>
        <end position="29"/>
    </location>
</feature>
<reference evidence="3 4" key="1">
    <citation type="submission" date="2024-09" db="EMBL/GenBank/DDBJ databases">
        <authorList>
            <person name="Sun Q."/>
            <person name="Mori K."/>
        </authorList>
    </citation>
    <scope>NUCLEOTIDE SEQUENCE [LARGE SCALE GENOMIC DNA]</scope>
    <source>
        <strain evidence="3 4">TBRC 2205</strain>
    </source>
</reference>